<feature type="region of interest" description="Disordered" evidence="1">
    <location>
        <begin position="51"/>
        <end position="76"/>
    </location>
</feature>
<dbReference type="AlphaFoldDB" id="A0A2K3KA84"/>
<feature type="compositionally biased region" description="Basic and acidic residues" evidence="1">
    <location>
        <begin position="51"/>
        <end position="62"/>
    </location>
</feature>
<evidence type="ECO:0000313" key="2">
    <source>
        <dbReference type="EMBL" id="PNX63179.1"/>
    </source>
</evidence>
<feature type="non-terminal residue" evidence="2">
    <location>
        <position position="1"/>
    </location>
</feature>
<sequence length="76" mass="8498">AEAFLHTYTCIVVGGGTQRDTPPDHLCQEDFRYKEPVEPFIEPSVLIPLLGHHEGQSGDHSHWAKNNSTSELDTKL</sequence>
<evidence type="ECO:0000256" key="1">
    <source>
        <dbReference type="SAM" id="MobiDB-lite"/>
    </source>
</evidence>
<evidence type="ECO:0000313" key="3">
    <source>
        <dbReference type="Proteomes" id="UP000236291"/>
    </source>
</evidence>
<proteinExistence type="predicted"/>
<name>A0A2K3KA84_TRIPR</name>
<protein>
    <submittedName>
        <fullName evidence="2">Uncharacterized protein</fullName>
    </submittedName>
</protein>
<gene>
    <name evidence="2" type="ORF">L195_g053374</name>
</gene>
<accession>A0A2K3KA84</accession>
<organism evidence="2 3">
    <name type="scientific">Trifolium pratense</name>
    <name type="common">Red clover</name>
    <dbReference type="NCBI Taxonomy" id="57577"/>
    <lineage>
        <taxon>Eukaryota</taxon>
        <taxon>Viridiplantae</taxon>
        <taxon>Streptophyta</taxon>
        <taxon>Embryophyta</taxon>
        <taxon>Tracheophyta</taxon>
        <taxon>Spermatophyta</taxon>
        <taxon>Magnoliopsida</taxon>
        <taxon>eudicotyledons</taxon>
        <taxon>Gunneridae</taxon>
        <taxon>Pentapetalae</taxon>
        <taxon>rosids</taxon>
        <taxon>fabids</taxon>
        <taxon>Fabales</taxon>
        <taxon>Fabaceae</taxon>
        <taxon>Papilionoideae</taxon>
        <taxon>50 kb inversion clade</taxon>
        <taxon>NPAAA clade</taxon>
        <taxon>Hologalegina</taxon>
        <taxon>IRL clade</taxon>
        <taxon>Trifolieae</taxon>
        <taxon>Trifolium</taxon>
    </lineage>
</organism>
<comment type="caution">
    <text evidence="2">The sequence shown here is derived from an EMBL/GenBank/DDBJ whole genome shotgun (WGS) entry which is preliminary data.</text>
</comment>
<dbReference type="Proteomes" id="UP000236291">
    <property type="component" value="Unassembled WGS sequence"/>
</dbReference>
<dbReference type="EMBL" id="ASHM01089674">
    <property type="protein sequence ID" value="PNX63179.1"/>
    <property type="molecule type" value="Genomic_DNA"/>
</dbReference>
<reference evidence="2 3" key="1">
    <citation type="journal article" date="2014" name="Am. J. Bot.">
        <title>Genome assembly and annotation for red clover (Trifolium pratense; Fabaceae).</title>
        <authorList>
            <person name="Istvanek J."/>
            <person name="Jaros M."/>
            <person name="Krenek A."/>
            <person name="Repkova J."/>
        </authorList>
    </citation>
    <scope>NUCLEOTIDE SEQUENCE [LARGE SCALE GENOMIC DNA]</scope>
    <source>
        <strain evidence="3">cv. Tatra</strain>
        <tissue evidence="2">Young leaves</tissue>
    </source>
</reference>
<reference evidence="2 3" key="2">
    <citation type="journal article" date="2017" name="Front. Plant Sci.">
        <title>Gene Classification and Mining of Molecular Markers Useful in Red Clover (Trifolium pratense) Breeding.</title>
        <authorList>
            <person name="Istvanek J."/>
            <person name="Dluhosova J."/>
            <person name="Dluhos P."/>
            <person name="Patkova L."/>
            <person name="Nedelnik J."/>
            <person name="Repkova J."/>
        </authorList>
    </citation>
    <scope>NUCLEOTIDE SEQUENCE [LARGE SCALE GENOMIC DNA]</scope>
    <source>
        <strain evidence="3">cv. Tatra</strain>
        <tissue evidence="2">Young leaves</tissue>
    </source>
</reference>
<feature type="compositionally biased region" description="Polar residues" evidence="1">
    <location>
        <begin position="64"/>
        <end position="76"/>
    </location>
</feature>